<reference evidence="7" key="2">
    <citation type="submission" date="2014-05" db="EMBL/GenBank/DDBJ databases">
        <title>Draft genome sequence of Virgibacillus massiliensis Vm-5.</title>
        <authorList>
            <person name="Khelaifia S."/>
            <person name="Croce O."/>
            <person name="Lagier J.C."/>
            <person name="Raoult D."/>
        </authorList>
    </citation>
    <scope>NUCLEOTIDE SEQUENCE [LARGE SCALE GENOMIC DNA]</scope>
    <source>
        <strain evidence="7">Vm-5</strain>
    </source>
</reference>
<dbReference type="CDD" id="cd08258">
    <property type="entry name" value="Zn_ADH4"/>
    <property type="match status" value="1"/>
</dbReference>
<evidence type="ECO:0000313" key="7">
    <source>
        <dbReference type="Proteomes" id="UP000028875"/>
    </source>
</evidence>
<dbReference type="InterPro" id="IPR050129">
    <property type="entry name" value="Zn_alcohol_dh"/>
</dbReference>
<evidence type="ECO:0000259" key="5">
    <source>
        <dbReference type="SMART" id="SM00829"/>
    </source>
</evidence>
<sequence length="358" mass="38756">MQALIKTALGFGNLVVQEKEEPNPNPGQVKIKVHYAGICGSDIHTYEGHYKVASPVTLGHEFSGEIVEVADDVTNFKVGDRVTSETTFYICGECNYCQTGNYNLCNHRKGLGTQQDGAFTSYVIARAESLHLIPELVSYQAAAMTEPLACTHHAVNKAEINQGDIVVVIGPGPIGLLTAQVAKSRGATVIITGLTNDKIRLNKAKEIGIDYAVDSQKQDLKTLVHSLTAGYGANVVLECSGSVAAAKQGMDLLRKQGQFVQVGIFSEPAISFDMEKIIQKEIHMVGSRSQKPADWEPSLALMSNGEVQAEALVTHQYKITEWEQAYQAIKSGEAIKVLLVPHLLDSYEGGKIDGRTIT</sequence>
<keyword evidence="3" id="KW-0560">Oxidoreductase</keyword>
<dbReference type="Gene3D" id="3.90.180.10">
    <property type="entry name" value="Medium-chain alcohol dehydrogenases, catalytic domain"/>
    <property type="match status" value="1"/>
</dbReference>
<accession>A0A024Q7K8</accession>
<gene>
    <name evidence="6" type="ORF">BN990_00724</name>
</gene>
<dbReference type="InterPro" id="IPR013154">
    <property type="entry name" value="ADH-like_N"/>
</dbReference>
<protein>
    <submittedName>
        <fullName evidence="6">D-arabitol-phosphate dehydrogenase</fullName>
    </submittedName>
</protein>
<dbReference type="Pfam" id="PF08240">
    <property type="entry name" value="ADH_N"/>
    <property type="match status" value="1"/>
</dbReference>
<evidence type="ECO:0000313" key="6">
    <source>
        <dbReference type="EMBL" id="CDQ38454.1"/>
    </source>
</evidence>
<dbReference type="SUPFAM" id="SSF51735">
    <property type="entry name" value="NAD(P)-binding Rossmann-fold domains"/>
    <property type="match status" value="1"/>
</dbReference>
<evidence type="ECO:0000256" key="2">
    <source>
        <dbReference type="ARBA" id="ARBA00022833"/>
    </source>
</evidence>
<dbReference type="SMART" id="SM00829">
    <property type="entry name" value="PKS_ER"/>
    <property type="match status" value="1"/>
</dbReference>
<dbReference type="AlphaFoldDB" id="A0A024Q7K8"/>
<keyword evidence="7" id="KW-1185">Reference proteome</keyword>
<dbReference type="PROSITE" id="PS00059">
    <property type="entry name" value="ADH_ZINC"/>
    <property type="match status" value="1"/>
</dbReference>
<dbReference type="PANTHER" id="PTHR43401:SF2">
    <property type="entry name" value="L-THREONINE 3-DEHYDROGENASE"/>
    <property type="match status" value="1"/>
</dbReference>
<dbReference type="EMBL" id="CCDP010000001">
    <property type="protein sequence ID" value="CDQ38454.1"/>
    <property type="molecule type" value="Genomic_DNA"/>
</dbReference>
<name>A0A024Q7K8_9BACI</name>
<evidence type="ECO:0000256" key="4">
    <source>
        <dbReference type="RuleBase" id="RU361277"/>
    </source>
</evidence>
<comment type="similarity">
    <text evidence="4">Belongs to the zinc-containing alcohol dehydrogenase family.</text>
</comment>
<feature type="domain" description="Enoyl reductase (ER)" evidence="5">
    <location>
        <begin position="10"/>
        <end position="339"/>
    </location>
</feature>
<dbReference type="InterPro" id="IPR013149">
    <property type="entry name" value="ADH-like_C"/>
</dbReference>
<dbReference type="PANTHER" id="PTHR43401">
    <property type="entry name" value="L-THREONINE 3-DEHYDROGENASE"/>
    <property type="match status" value="1"/>
</dbReference>
<dbReference type="InterPro" id="IPR020843">
    <property type="entry name" value="ER"/>
</dbReference>
<dbReference type="InterPro" id="IPR011032">
    <property type="entry name" value="GroES-like_sf"/>
</dbReference>
<dbReference type="RefSeq" id="WP_021289663.1">
    <property type="nucleotide sequence ID" value="NZ_BNER01000001.1"/>
</dbReference>
<dbReference type="GO" id="GO:0008270">
    <property type="term" value="F:zinc ion binding"/>
    <property type="evidence" value="ECO:0007669"/>
    <property type="project" value="InterPro"/>
</dbReference>
<dbReference type="InterPro" id="IPR036291">
    <property type="entry name" value="NAD(P)-bd_dom_sf"/>
</dbReference>
<dbReference type="InterPro" id="IPR002328">
    <property type="entry name" value="ADH_Zn_CS"/>
</dbReference>
<dbReference type="SUPFAM" id="SSF50129">
    <property type="entry name" value="GroES-like"/>
    <property type="match status" value="1"/>
</dbReference>
<evidence type="ECO:0000256" key="1">
    <source>
        <dbReference type="ARBA" id="ARBA00022723"/>
    </source>
</evidence>
<comment type="caution">
    <text evidence="6">The sequence shown here is derived from an EMBL/GenBank/DDBJ whole genome shotgun (WGS) entry which is preliminary data.</text>
</comment>
<reference evidence="6 7" key="1">
    <citation type="submission" date="2014-03" db="EMBL/GenBank/DDBJ databases">
        <authorList>
            <person name="Urmite Genomes U."/>
        </authorList>
    </citation>
    <scope>NUCLEOTIDE SEQUENCE [LARGE SCALE GENOMIC DNA]</scope>
    <source>
        <strain evidence="6 7">Vm-5</strain>
    </source>
</reference>
<dbReference type="Pfam" id="PF00107">
    <property type="entry name" value="ADH_zinc_N"/>
    <property type="match status" value="1"/>
</dbReference>
<dbReference type="STRING" id="1462526.BN990_00724"/>
<proteinExistence type="inferred from homology"/>
<dbReference type="GO" id="GO:0016491">
    <property type="term" value="F:oxidoreductase activity"/>
    <property type="evidence" value="ECO:0007669"/>
    <property type="project" value="UniProtKB-KW"/>
</dbReference>
<evidence type="ECO:0000256" key="3">
    <source>
        <dbReference type="ARBA" id="ARBA00023002"/>
    </source>
</evidence>
<organism evidence="6 7">
    <name type="scientific">Virgibacillus massiliensis</name>
    <dbReference type="NCBI Taxonomy" id="1462526"/>
    <lineage>
        <taxon>Bacteria</taxon>
        <taxon>Bacillati</taxon>
        <taxon>Bacillota</taxon>
        <taxon>Bacilli</taxon>
        <taxon>Bacillales</taxon>
        <taxon>Bacillaceae</taxon>
        <taxon>Virgibacillus</taxon>
    </lineage>
</organism>
<dbReference type="Proteomes" id="UP000028875">
    <property type="component" value="Unassembled WGS sequence"/>
</dbReference>
<keyword evidence="2 4" id="KW-0862">Zinc</keyword>
<keyword evidence="1 4" id="KW-0479">Metal-binding</keyword>
<dbReference type="Gene3D" id="3.40.50.720">
    <property type="entry name" value="NAD(P)-binding Rossmann-like Domain"/>
    <property type="match status" value="1"/>
</dbReference>
<comment type="cofactor">
    <cofactor evidence="4">
        <name>Zn(2+)</name>
        <dbReference type="ChEBI" id="CHEBI:29105"/>
    </cofactor>
</comment>
<dbReference type="eggNOG" id="COG1063">
    <property type="taxonomic scope" value="Bacteria"/>
</dbReference>
<dbReference type="OrthoDB" id="9770238at2"/>